<dbReference type="HOGENOM" id="CLU_2076394_0_0_1"/>
<dbReference type="AlphaFoldDB" id="A0A0D3CSY2"/>
<feature type="compositionally biased region" description="Basic and acidic residues" evidence="1">
    <location>
        <begin position="1"/>
        <end position="12"/>
    </location>
</feature>
<evidence type="ECO:0000313" key="3">
    <source>
        <dbReference type="Proteomes" id="UP000032141"/>
    </source>
</evidence>
<feature type="region of interest" description="Disordered" evidence="1">
    <location>
        <begin position="52"/>
        <end position="85"/>
    </location>
</feature>
<evidence type="ECO:0000256" key="1">
    <source>
        <dbReference type="SAM" id="MobiDB-lite"/>
    </source>
</evidence>
<reference evidence="2" key="2">
    <citation type="submission" date="2015-03" db="UniProtKB">
        <authorList>
            <consortium name="EnsemblPlants"/>
        </authorList>
    </citation>
    <scope>IDENTIFICATION</scope>
</reference>
<dbReference type="Gramene" id="Bo6g061080.1">
    <property type="protein sequence ID" value="Bo6g061080.1"/>
    <property type="gene ID" value="Bo6g061080"/>
</dbReference>
<organism evidence="2 3">
    <name type="scientific">Brassica oleracea var. oleracea</name>
    <dbReference type="NCBI Taxonomy" id="109376"/>
    <lineage>
        <taxon>Eukaryota</taxon>
        <taxon>Viridiplantae</taxon>
        <taxon>Streptophyta</taxon>
        <taxon>Embryophyta</taxon>
        <taxon>Tracheophyta</taxon>
        <taxon>Spermatophyta</taxon>
        <taxon>Magnoliopsida</taxon>
        <taxon>eudicotyledons</taxon>
        <taxon>Gunneridae</taxon>
        <taxon>Pentapetalae</taxon>
        <taxon>rosids</taxon>
        <taxon>malvids</taxon>
        <taxon>Brassicales</taxon>
        <taxon>Brassicaceae</taxon>
        <taxon>Brassiceae</taxon>
        <taxon>Brassica</taxon>
    </lineage>
</organism>
<evidence type="ECO:0000313" key="2">
    <source>
        <dbReference type="EnsemblPlants" id="Bo6g061080.1"/>
    </source>
</evidence>
<sequence>MGESELKPELGQRGDGLISGQRGYLCPPTGPKEDNVKMQVCLDQVQEKDGPDYSFRPKIKISTRQNGKFSQREKPVDSFYEPQPNATKKFPREALDINSFFVACIFKLHRQKILNNEN</sequence>
<accession>A0A0D3CSY2</accession>
<dbReference type="Proteomes" id="UP000032141">
    <property type="component" value="Chromosome C6"/>
</dbReference>
<feature type="region of interest" description="Disordered" evidence="1">
    <location>
        <begin position="1"/>
        <end position="32"/>
    </location>
</feature>
<dbReference type="EnsemblPlants" id="Bo6g061080.1">
    <property type="protein sequence ID" value="Bo6g061080.1"/>
    <property type="gene ID" value="Bo6g061080"/>
</dbReference>
<dbReference type="OMA" id="GPDYSFR"/>
<protein>
    <submittedName>
        <fullName evidence="2">Uncharacterized protein</fullName>
    </submittedName>
</protein>
<reference evidence="2 3" key="1">
    <citation type="journal article" date="2014" name="Genome Biol.">
        <title>Transcriptome and methylome profiling reveals relics of genome dominance in the mesopolyploid Brassica oleracea.</title>
        <authorList>
            <person name="Parkin I.A."/>
            <person name="Koh C."/>
            <person name="Tang H."/>
            <person name="Robinson S.J."/>
            <person name="Kagale S."/>
            <person name="Clarke W.E."/>
            <person name="Town C.D."/>
            <person name="Nixon J."/>
            <person name="Krishnakumar V."/>
            <person name="Bidwell S.L."/>
            <person name="Denoeud F."/>
            <person name="Belcram H."/>
            <person name="Links M.G."/>
            <person name="Just J."/>
            <person name="Clarke C."/>
            <person name="Bender T."/>
            <person name="Huebert T."/>
            <person name="Mason A.S."/>
            <person name="Pires J.C."/>
            <person name="Barker G."/>
            <person name="Moore J."/>
            <person name="Walley P.G."/>
            <person name="Manoli S."/>
            <person name="Batley J."/>
            <person name="Edwards D."/>
            <person name="Nelson M.N."/>
            <person name="Wang X."/>
            <person name="Paterson A.H."/>
            <person name="King G."/>
            <person name="Bancroft I."/>
            <person name="Chalhoub B."/>
            <person name="Sharpe A.G."/>
        </authorList>
    </citation>
    <scope>NUCLEOTIDE SEQUENCE</scope>
    <source>
        <strain evidence="2 3">cv. TO1000</strain>
    </source>
</reference>
<proteinExistence type="predicted"/>
<name>A0A0D3CSY2_BRAOL</name>
<keyword evidence="3" id="KW-1185">Reference proteome</keyword>